<organism evidence="3 4">
    <name type="scientific">Hymenobacter perfusus</name>
    <dbReference type="NCBI Taxonomy" id="1236770"/>
    <lineage>
        <taxon>Bacteria</taxon>
        <taxon>Pseudomonadati</taxon>
        <taxon>Bacteroidota</taxon>
        <taxon>Cytophagia</taxon>
        <taxon>Cytophagales</taxon>
        <taxon>Hymenobacteraceae</taxon>
        <taxon>Hymenobacter</taxon>
    </lineage>
</organism>
<feature type="signal peptide" evidence="1">
    <location>
        <begin position="1"/>
        <end position="19"/>
    </location>
</feature>
<dbReference type="RefSeq" id="WP_125437736.1">
    <property type="nucleotide sequence ID" value="NZ_RWIU01000003.1"/>
</dbReference>
<evidence type="ECO:0000313" key="4">
    <source>
        <dbReference type="Proteomes" id="UP000270291"/>
    </source>
</evidence>
<dbReference type="InterPro" id="IPR032710">
    <property type="entry name" value="NTF2-like_dom_sf"/>
</dbReference>
<evidence type="ECO:0000313" key="3">
    <source>
        <dbReference type="EMBL" id="RSK43511.1"/>
    </source>
</evidence>
<proteinExistence type="predicted"/>
<dbReference type="OrthoDB" id="9797498at2"/>
<keyword evidence="1" id="KW-0732">Signal</keyword>
<evidence type="ECO:0000256" key="1">
    <source>
        <dbReference type="SAM" id="SignalP"/>
    </source>
</evidence>
<sequence>MKKLLLLTSLTVMGYTAQAQTPAATPAPETPTQLVQRQLEAYNAHDVTRFAATYAENAEVLQFPAKVQLTGRTKLQEVYGRMFSATPALHCELVHRTVLGNRILDHERITGLPNGKVLEAVVIYEVENGLIRRATVIP</sequence>
<dbReference type="SUPFAM" id="SSF54427">
    <property type="entry name" value="NTF2-like"/>
    <property type="match status" value="1"/>
</dbReference>
<reference evidence="3 4" key="1">
    <citation type="submission" date="2018-12" db="EMBL/GenBank/DDBJ databases">
        <authorList>
            <person name="Feng G."/>
            <person name="Zhu H."/>
        </authorList>
    </citation>
    <scope>NUCLEOTIDE SEQUENCE [LARGE SCALE GENOMIC DNA]</scope>
    <source>
        <strain evidence="3 4">LMG 26000</strain>
    </source>
</reference>
<gene>
    <name evidence="3" type="ORF">EI293_11505</name>
</gene>
<evidence type="ECO:0000259" key="2">
    <source>
        <dbReference type="Pfam" id="PF12680"/>
    </source>
</evidence>
<feature type="chain" id="PRO_5018648120" evidence="1">
    <location>
        <begin position="20"/>
        <end position="138"/>
    </location>
</feature>
<feature type="domain" description="SnoaL-like" evidence="2">
    <location>
        <begin position="35"/>
        <end position="133"/>
    </location>
</feature>
<protein>
    <submittedName>
        <fullName evidence="3">Steroid delta-isomerase</fullName>
    </submittedName>
</protein>
<dbReference type="GO" id="GO:0016853">
    <property type="term" value="F:isomerase activity"/>
    <property type="evidence" value="ECO:0007669"/>
    <property type="project" value="UniProtKB-KW"/>
</dbReference>
<dbReference type="InterPro" id="IPR037401">
    <property type="entry name" value="SnoaL-like"/>
</dbReference>
<dbReference type="Gene3D" id="3.10.450.50">
    <property type="match status" value="1"/>
</dbReference>
<comment type="caution">
    <text evidence="3">The sequence shown here is derived from an EMBL/GenBank/DDBJ whole genome shotgun (WGS) entry which is preliminary data.</text>
</comment>
<dbReference type="Pfam" id="PF12680">
    <property type="entry name" value="SnoaL_2"/>
    <property type="match status" value="1"/>
</dbReference>
<accession>A0A3R9UZL6</accession>
<keyword evidence="3" id="KW-0413">Isomerase</keyword>
<dbReference type="AlphaFoldDB" id="A0A3R9UZL6"/>
<dbReference type="Proteomes" id="UP000270291">
    <property type="component" value="Unassembled WGS sequence"/>
</dbReference>
<keyword evidence="4" id="KW-1185">Reference proteome</keyword>
<name>A0A3R9UZL6_9BACT</name>
<dbReference type="EMBL" id="RWIU01000003">
    <property type="protein sequence ID" value="RSK43511.1"/>
    <property type="molecule type" value="Genomic_DNA"/>
</dbReference>